<evidence type="ECO:0000313" key="4">
    <source>
        <dbReference type="Proteomes" id="UP000523279"/>
    </source>
</evidence>
<name>A0A7K9JS35_9PASE</name>
<dbReference type="InterPro" id="IPR050208">
    <property type="entry name" value="MHC_class-I_related"/>
</dbReference>
<dbReference type="Gene3D" id="3.10.320.10">
    <property type="entry name" value="Class II Histocompatibility Antigen, M Beta Chain, Chain B, domain 1"/>
    <property type="match status" value="1"/>
</dbReference>
<feature type="non-terminal residue" evidence="3">
    <location>
        <position position="195"/>
    </location>
</feature>
<dbReference type="SMART" id="SM00407">
    <property type="entry name" value="IGc1"/>
    <property type="match status" value="1"/>
</dbReference>
<organism evidence="3 4">
    <name type="scientific">Dicaeum eximium</name>
    <dbReference type="NCBI Taxonomy" id="667154"/>
    <lineage>
        <taxon>Eukaryota</taxon>
        <taxon>Metazoa</taxon>
        <taxon>Chordata</taxon>
        <taxon>Craniata</taxon>
        <taxon>Vertebrata</taxon>
        <taxon>Euteleostomi</taxon>
        <taxon>Archelosauria</taxon>
        <taxon>Archosauria</taxon>
        <taxon>Dinosauria</taxon>
        <taxon>Saurischia</taxon>
        <taxon>Theropoda</taxon>
        <taxon>Coelurosauria</taxon>
        <taxon>Aves</taxon>
        <taxon>Neognathae</taxon>
        <taxon>Neoaves</taxon>
        <taxon>Telluraves</taxon>
        <taxon>Australaves</taxon>
        <taxon>Passeriformes</taxon>
        <taxon>Passeroidea</taxon>
        <taxon>Dicaeidae</taxon>
        <taxon>Dicaeum</taxon>
    </lineage>
</organism>
<dbReference type="Pfam" id="PF07654">
    <property type="entry name" value="C1-set"/>
    <property type="match status" value="1"/>
</dbReference>
<dbReference type="InterPro" id="IPR007110">
    <property type="entry name" value="Ig-like_dom"/>
</dbReference>
<dbReference type="InterPro" id="IPR003597">
    <property type="entry name" value="Ig_C1-set"/>
</dbReference>
<dbReference type="Proteomes" id="UP000523279">
    <property type="component" value="Unassembled WGS sequence"/>
</dbReference>
<dbReference type="InterPro" id="IPR013783">
    <property type="entry name" value="Ig-like_fold"/>
</dbReference>
<dbReference type="PANTHER" id="PTHR16675">
    <property type="entry name" value="MHC CLASS I-RELATED"/>
    <property type="match status" value="1"/>
</dbReference>
<dbReference type="GO" id="GO:0019882">
    <property type="term" value="P:antigen processing and presentation"/>
    <property type="evidence" value="ECO:0007669"/>
    <property type="project" value="InterPro"/>
</dbReference>
<evidence type="ECO:0000259" key="2">
    <source>
        <dbReference type="PROSITE" id="PS50835"/>
    </source>
</evidence>
<dbReference type="Gene3D" id="2.60.40.10">
    <property type="entry name" value="Immunoglobulins"/>
    <property type="match status" value="1"/>
</dbReference>
<feature type="non-terminal residue" evidence="3">
    <location>
        <position position="1"/>
    </location>
</feature>
<evidence type="ECO:0000256" key="1">
    <source>
        <dbReference type="ARBA" id="ARBA00023180"/>
    </source>
</evidence>
<evidence type="ECO:0000313" key="3">
    <source>
        <dbReference type="EMBL" id="NXH41077.1"/>
    </source>
</evidence>
<dbReference type="PROSITE" id="PS50835">
    <property type="entry name" value="IG_LIKE"/>
    <property type="match status" value="1"/>
</dbReference>
<proteinExistence type="predicted"/>
<dbReference type="GO" id="GO:0006955">
    <property type="term" value="P:immune response"/>
    <property type="evidence" value="ECO:0007669"/>
    <property type="project" value="InterPro"/>
</dbReference>
<dbReference type="GO" id="GO:0042613">
    <property type="term" value="C:MHC class II protein complex"/>
    <property type="evidence" value="ECO:0007669"/>
    <property type="project" value="InterPro"/>
</dbReference>
<dbReference type="AlphaFoldDB" id="A0A7K9JS35"/>
<gene>
    <name evidence="3" type="primary">H2dmb1</name>
    <name evidence="3" type="ORF">DICEXI_R15414</name>
</gene>
<sequence length="195" mass="20822">LSPPGAFVLQVASWCSLATDGSLVATNGSQRVLLALSHQPLVCGDLRGPSGPCQAGGLLGTVGATLARTLNGDPRWRQRLRDRERLCRELPPRVWPPLTAPPRLRILPERSGPALALTCHAWGFSPAEVTLRWLRNGDVVGDASGEVSAQSRALPVGDGTFRAQVTIQVAPGSSGDTFECLALHPTLEEPLRVQW</sequence>
<accession>A0A7K9JS35</accession>
<dbReference type="InterPro" id="IPR036179">
    <property type="entry name" value="Ig-like_dom_sf"/>
</dbReference>
<keyword evidence="1" id="KW-0325">Glycoprotein</keyword>
<dbReference type="PANTHER" id="PTHR16675:SF235">
    <property type="entry name" value="SHKT DOMAIN-CONTAINING PROTEIN"/>
    <property type="match status" value="1"/>
</dbReference>
<dbReference type="EMBL" id="VWZP01002933">
    <property type="protein sequence ID" value="NXH41077.1"/>
    <property type="molecule type" value="Genomic_DNA"/>
</dbReference>
<protein>
    <submittedName>
        <fullName evidence="3">DMB protein</fullName>
    </submittedName>
</protein>
<reference evidence="3 4" key="1">
    <citation type="submission" date="2019-09" db="EMBL/GenBank/DDBJ databases">
        <title>Bird 10,000 Genomes (B10K) Project - Family phase.</title>
        <authorList>
            <person name="Zhang G."/>
        </authorList>
    </citation>
    <scope>NUCLEOTIDE SEQUENCE [LARGE SCALE GENOMIC DNA]</scope>
    <source>
        <strain evidence="3">B10K-DU-001-34</strain>
        <tissue evidence="3">Muscle</tissue>
    </source>
</reference>
<dbReference type="InterPro" id="IPR014745">
    <property type="entry name" value="MHC_II_a/b_N"/>
</dbReference>
<feature type="domain" description="Ig-like" evidence="2">
    <location>
        <begin position="96"/>
        <end position="192"/>
    </location>
</feature>
<keyword evidence="4" id="KW-1185">Reference proteome</keyword>
<dbReference type="SUPFAM" id="SSF48726">
    <property type="entry name" value="Immunoglobulin"/>
    <property type="match status" value="1"/>
</dbReference>
<comment type="caution">
    <text evidence="3">The sequence shown here is derived from an EMBL/GenBank/DDBJ whole genome shotgun (WGS) entry which is preliminary data.</text>
</comment>